<dbReference type="SUPFAM" id="SSF52058">
    <property type="entry name" value="L domain-like"/>
    <property type="match status" value="1"/>
</dbReference>
<reference evidence="5" key="1">
    <citation type="submission" date="2022-01" db="EMBL/GenBank/DDBJ databases">
        <authorList>
            <person name="King R."/>
        </authorList>
    </citation>
    <scope>NUCLEOTIDE SEQUENCE</scope>
</reference>
<evidence type="ECO:0000256" key="3">
    <source>
        <dbReference type="ARBA" id="ARBA00022737"/>
    </source>
</evidence>
<dbReference type="InterPro" id="IPR003591">
    <property type="entry name" value="Leu-rich_rpt_typical-subtyp"/>
</dbReference>
<evidence type="ECO:0000256" key="1">
    <source>
        <dbReference type="ARBA" id="ARBA00022614"/>
    </source>
</evidence>
<dbReference type="GO" id="GO:0005615">
    <property type="term" value="C:extracellular space"/>
    <property type="evidence" value="ECO:0007669"/>
    <property type="project" value="TreeGrafter"/>
</dbReference>
<accession>A0A9N9WN84</accession>
<dbReference type="InterPro" id="IPR001611">
    <property type="entry name" value="Leu-rich_rpt"/>
</dbReference>
<evidence type="ECO:0000313" key="5">
    <source>
        <dbReference type="EMBL" id="CAG9798488.1"/>
    </source>
</evidence>
<evidence type="ECO:0000256" key="2">
    <source>
        <dbReference type="ARBA" id="ARBA00022729"/>
    </source>
</evidence>
<evidence type="ECO:0000313" key="6">
    <source>
        <dbReference type="Proteomes" id="UP001153620"/>
    </source>
</evidence>
<name>A0A9N9WN84_9DIPT</name>
<proteinExistence type="predicted"/>
<sequence length="363" mass="42937">MKLILFLIILANFYMISGQNIFINCRYVEIDPDKKYTCDFTINNPYGFDNFTDIPGEHLPGKSDKDVASVEYHFRRFDFSTNIPSIICRKFPNLIHLFMFSVGIEKIDEFELRDCKNITFLLMGSNNITSIAENAFVENTKLTIFMIHEEPIKTLPENLFEKQHKLEYLILADNNFDDLPENIFRSLKYLKFFVFWKNGIKNLKLEWFHPLENVEELWLNSNYFGDIPKNIFTHLSNLTDLEMLDTGVSVIHSDSFGIHPNLTRMFFNNNLIYAIDEKFFDNVNPNVEADFRRNICTNRRAVGIKEVKKEFRQCFDNYKKLSESSIDHPIKKMTNAMNSNIRPDQRNIKLENIIKQLRQRIKF</sequence>
<organism evidence="5 6">
    <name type="scientific">Chironomus riparius</name>
    <dbReference type="NCBI Taxonomy" id="315576"/>
    <lineage>
        <taxon>Eukaryota</taxon>
        <taxon>Metazoa</taxon>
        <taxon>Ecdysozoa</taxon>
        <taxon>Arthropoda</taxon>
        <taxon>Hexapoda</taxon>
        <taxon>Insecta</taxon>
        <taxon>Pterygota</taxon>
        <taxon>Neoptera</taxon>
        <taxon>Endopterygota</taxon>
        <taxon>Diptera</taxon>
        <taxon>Nematocera</taxon>
        <taxon>Chironomoidea</taxon>
        <taxon>Chironomidae</taxon>
        <taxon>Chironominae</taxon>
        <taxon>Chironomus</taxon>
    </lineage>
</organism>
<reference evidence="5" key="2">
    <citation type="submission" date="2022-10" db="EMBL/GenBank/DDBJ databases">
        <authorList>
            <consortium name="ENA_rothamsted_submissions"/>
            <consortium name="culmorum"/>
            <person name="King R."/>
        </authorList>
    </citation>
    <scope>NUCLEOTIDE SEQUENCE</scope>
</reference>
<dbReference type="PANTHER" id="PTHR24373:SF370">
    <property type="entry name" value="FISH-LIPS, ISOFORM E"/>
    <property type="match status" value="1"/>
</dbReference>
<keyword evidence="3" id="KW-0677">Repeat</keyword>
<feature type="chain" id="PRO_5040349204" evidence="4">
    <location>
        <begin position="19"/>
        <end position="363"/>
    </location>
</feature>
<keyword evidence="2 4" id="KW-0732">Signal</keyword>
<dbReference type="GO" id="GO:0031012">
    <property type="term" value="C:extracellular matrix"/>
    <property type="evidence" value="ECO:0007669"/>
    <property type="project" value="TreeGrafter"/>
</dbReference>
<dbReference type="Proteomes" id="UP001153620">
    <property type="component" value="Chromosome 1"/>
</dbReference>
<keyword evidence="1" id="KW-0433">Leucine-rich repeat</keyword>
<dbReference type="InterPro" id="IPR032675">
    <property type="entry name" value="LRR_dom_sf"/>
</dbReference>
<evidence type="ECO:0000256" key="4">
    <source>
        <dbReference type="SAM" id="SignalP"/>
    </source>
</evidence>
<protein>
    <submittedName>
        <fullName evidence="5">Uncharacterized protein</fullName>
    </submittedName>
</protein>
<dbReference type="Gene3D" id="3.80.10.10">
    <property type="entry name" value="Ribonuclease Inhibitor"/>
    <property type="match status" value="1"/>
</dbReference>
<dbReference type="PANTHER" id="PTHR24373">
    <property type="entry name" value="SLIT RELATED LEUCINE-RICH REPEAT NEURONAL PROTEIN"/>
    <property type="match status" value="1"/>
</dbReference>
<dbReference type="Pfam" id="PF13855">
    <property type="entry name" value="LRR_8"/>
    <property type="match status" value="1"/>
</dbReference>
<feature type="signal peptide" evidence="4">
    <location>
        <begin position="1"/>
        <end position="18"/>
    </location>
</feature>
<dbReference type="InterPro" id="IPR050328">
    <property type="entry name" value="Dev_Immune_Receptor"/>
</dbReference>
<gene>
    <name evidence="5" type="ORF">CHIRRI_LOCUS1470</name>
</gene>
<keyword evidence="6" id="KW-1185">Reference proteome</keyword>
<dbReference type="AlphaFoldDB" id="A0A9N9WN84"/>
<dbReference type="SMART" id="SM00369">
    <property type="entry name" value="LRR_TYP"/>
    <property type="match status" value="4"/>
</dbReference>
<dbReference type="EMBL" id="OU895877">
    <property type="protein sequence ID" value="CAG9798488.1"/>
    <property type="molecule type" value="Genomic_DNA"/>
</dbReference>
<dbReference type="OrthoDB" id="676979at2759"/>